<accession>A0A9X8MSI2</accession>
<evidence type="ECO:0000256" key="1">
    <source>
        <dbReference type="ARBA" id="ARBA00023125"/>
    </source>
</evidence>
<dbReference type="InterPro" id="IPR025827">
    <property type="entry name" value="Zn_ribbon_recom_dom"/>
</dbReference>
<keyword evidence="1" id="KW-0238">DNA-binding</keyword>
<evidence type="ECO:0000313" key="4">
    <source>
        <dbReference type="EMBL" id="SHL62475.1"/>
    </source>
</evidence>
<dbReference type="Pfam" id="PF00239">
    <property type="entry name" value="Resolvase"/>
    <property type="match status" value="1"/>
</dbReference>
<organism evidence="4 5">
    <name type="scientific">Streptomyces yunnanensis</name>
    <dbReference type="NCBI Taxonomy" id="156453"/>
    <lineage>
        <taxon>Bacteria</taxon>
        <taxon>Bacillati</taxon>
        <taxon>Actinomycetota</taxon>
        <taxon>Actinomycetes</taxon>
        <taxon>Kitasatosporales</taxon>
        <taxon>Streptomycetaceae</taxon>
        <taxon>Streptomyces</taxon>
    </lineage>
</organism>
<dbReference type="PANTHER" id="PTHR30461:SF2">
    <property type="entry name" value="SERINE RECOMBINASE PINE-RELATED"/>
    <property type="match status" value="1"/>
</dbReference>
<comment type="caution">
    <text evidence="4">The sequence shown here is derived from an EMBL/GenBank/DDBJ whole genome shotgun (WGS) entry which is preliminary data.</text>
</comment>
<dbReference type="InterPro" id="IPR050639">
    <property type="entry name" value="SSR_resolvase"/>
</dbReference>
<dbReference type="PROSITE" id="PS51736">
    <property type="entry name" value="RECOMBINASES_3"/>
    <property type="match status" value="1"/>
</dbReference>
<gene>
    <name evidence="4" type="ORF">SAMN05216268_105289</name>
</gene>
<evidence type="ECO:0000259" key="3">
    <source>
        <dbReference type="PROSITE" id="PS51736"/>
    </source>
</evidence>
<evidence type="ECO:0000256" key="2">
    <source>
        <dbReference type="ARBA" id="ARBA00023172"/>
    </source>
</evidence>
<sequence length="542" mass="60976">MPQLSTLPRPKQRLITYIRVSTAREDMISPELQEHTCRKYAEAAGATIIDVLSDLDLSGKDFARRKIGSIIARVAAGEADGVLVYRYDRFGRNIELSLTNLRALESIGGVAQSATEHFDTSTAAGRFARTNMLGVAEFQRELIGENWMSTHASRLRKGLPHHGAPRFGYWYCDTCPMPEPRSPRGVRRERQQRQKCEKCKAGIQIPRPVYGEALGYSFEEFASGSPLSRITHEIRLEGIRSYSGKIITDQHLLAILDTGFGAGYIRVTPDAQSWADELPESAVAPIGIRKIDRFSWIPGAHEAVTSESNWEAFLERRKARPRRASHKTRAKYQASGLVFCIDCEESYGVPMTAGSSRGAGGGKYLTWRCSNIRTGLCNHSTASREAVDEAIKRFLVEYATDDSAARRVAEETLDQARAQQPPDDSAHWQAEVERLERMNSNLIRMRMAEQITENEFLTQRDETANEIAEAKGRLAQARAHENPVLPGTEVFRGLLAEWEDLDADTRRAALKKVVWRILAKKGDFHDLNRYKIIPRWEMPSDA</sequence>
<dbReference type="Gene3D" id="3.40.50.1390">
    <property type="entry name" value="Resolvase, N-terminal catalytic domain"/>
    <property type="match status" value="1"/>
</dbReference>
<dbReference type="Proteomes" id="UP000184388">
    <property type="component" value="Unassembled WGS sequence"/>
</dbReference>
<protein>
    <submittedName>
        <fullName evidence="4">Resolvase, N terminal domain</fullName>
    </submittedName>
</protein>
<feature type="domain" description="Resolvase/invertase-type recombinase catalytic" evidence="3">
    <location>
        <begin position="13"/>
        <end position="158"/>
    </location>
</feature>
<dbReference type="PANTHER" id="PTHR30461">
    <property type="entry name" value="DNA-INVERTASE FROM LAMBDOID PROPHAGE"/>
    <property type="match status" value="1"/>
</dbReference>
<proteinExistence type="predicted"/>
<dbReference type="EMBL" id="FRBK01000005">
    <property type="protein sequence ID" value="SHL62475.1"/>
    <property type="molecule type" value="Genomic_DNA"/>
</dbReference>
<dbReference type="SMART" id="SM00857">
    <property type="entry name" value="Resolvase"/>
    <property type="match status" value="1"/>
</dbReference>
<reference evidence="5" key="1">
    <citation type="submission" date="2016-11" db="EMBL/GenBank/DDBJ databases">
        <authorList>
            <person name="Jaros S."/>
            <person name="Januszkiewicz K."/>
            <person name="Wedrychowicz H."/>
        </authorList>
    </citation>
    <scope>NUCLEOTIDE SEQUENCE [LARGE SCALE GENOMIC DNA]</scope>
    <source>
        <strain evidence="5">CGMCC 4.3555</strain>
    </source>
</reference>
<dbReference type="GO" id="GO:0000150">
    <property type="term" value="F:DNA strand exchange activity"/>
    <property type="evidence" value="ECO:0007669"/>
    <property type="project" value="InterPro"/>
</dbReference>
<name>A0A9X8MSI2_9ACTN</name>
<dbReference type="RefSeq" id="WP_073444376.1">
    <property type="nucleotide sequence ID" value="NZ_FRBK01000005.1"/>
</dbReference>
<dbReference type="GO" id="GO:0003677">
    <property type="term" value="F:DNA binding"/>
    <property type="evidence" value="ECO:0007669"/>
    <property type="project" value="UniProtKB-KW"/>
</dbReference>
<dbReference type="SUPFAM" id="SSF53041">
    <property type="entry name" value="Resolvase-like"/>
    <property type="match status" value="1"/>
</dbReference>
<dbReference type="InterPro" id="IPR036162">
    <property type="entry name" value="Resolvase-like_N_sf"/>
</dbReference>
<dbReference type="AlphaFoldDB" id="A0A9X8MSI2"/>
<dbReference type="InterPro" id="IPR006119">
    <property type="entry name" value="Resolv_N"/>
</dbReference>
<keyword evidence="2" id="KW-0233">DNA recombination</keyword>
<dbReference type="CDD" id="cd00338">
    <property type="entry name" value="Ser_Recombinase"/>
    <property type="match status" value="1"/>
</dbReference>
<evidence type="ECO:0000313" key="5">
    <source>
        <dbReference type="Proteomes" id="UP000184388"/>
    </source>
</evidence>
<dbReference type="Pfam" id="PF13408">
    <property type="entry name" value="Zn_ribbon_recom"/>
    <property type="match status" value="1"/>
</dbReference>